<accession>A0A1H0T1A0</accession>
<sequence>MMKKFLFIAITLFITAGCASTQSSGENTEEENTTEDDVTKVLEQIFSGPEKELAQLYEEENHEGISNYYMDQFEPYFTEEFMTQAVDTNLLRSFHQKAYGNDVHMEIGNMSVEQSEETETAYNFEMQILISNGETADVSGRVNTNEEGEITRIHYNDIQTLLHAFDKAVETEDGLFEYDRSKLVSRTEDEAYQPKYPTIMPFEVDGVEIEAGVMEQKDTVLTFIFHAETNETMELMTVKDAEISSQDIETEEVSIGDQTGQYAGNEGETQRLIWKDESIMYELKGNVDGLSKDDLIKVAESFK</sequence>
<dbReference type="EMBL" id="FNIZ01000019">
    <property type="protein sequence ID" value="SDP47585.1"/>
    <property type="molecule type" value="Genomic_DNA"/>
</dbReference>
<dbReference type="PROSITE" id="PS51257">
    <property type="entry name" value="PROKAR_LIPOPROTEIN"/>
    <property type="match status" value="1"/>
</dbReference>
<dbReference type="InterPro" id="IPR025377">
    <property type="entry name" value="DUF4367"/>
</dbReference>
<gene>
    <name evidence="3" type="ORF">SAMN05421677_119103</name>
</gene>
<reference evidence="4" key="1">
    <citation type="submission" date="2016-10" db="EMBL/GenBank/DDBJ databases">
        <authorList>
            <person name="Varghese N."/>
            <person name="Submissions S."/>
        </authorList>
    </citation>
    <scope>NUCLEOTIDE SEQUENCE [LARGE SCALE GENOMIC DNA]</scope>
    <source>
        <strain evidence="4">CGMCC 1.3703</strain>
    </source>
</reference>
<dbReference type="OrthoDB" id="2879848at2"/>
<evidence type="ECO:0000313" key="4">
    <source>
        <dbReference type="Proteomes" id="UP000198860"/>
    </source>
</evidence>
<keyword evidence="4" id="KW-1185">Reference proteome</keyword>
<dbReference type="AlphaFoldDB" id="A0A1H0T1A0"/>
<dbReference type="Pfam" id="PF14285">
    <property type="entry name" value="DUF4367"/>
    <property type="match status" value="1"/>
</dbReference>
<proteinExistence type="predicted"/>
<evidence type="ECO:0000313" key="3">
    <source>
        <dbReference type="EMBL" id="SDP47585.1"/>
    </source>
</evidence>
<organism evidence="3 4">
    <name type="scientific">Halobacillus aidingensis</name>
    <dbReference type="NCBI Taxonomy" id="240303"/>
    <lineage>
        <taxon>Bacteria</taxon>
        <taxon>Bacillati</taxon>
        <taxon>Bacillota</taxon>
        <taxon>Bacilli</taxon>
        <taxon>Bacillales</taxon>
        <taxon>Bacillaceae</taxon>
        <taxon>Halobacillus</taxon>
    </lineage>
</organism>
<dbReference type="RefSeq" id="WP_089654114.1">
    <property type="nucleotide sequence ID" value="NZ_FNIZ01000019.1"/>
</dbReference>
<dbReference type="Proteomes" id="UP000198860">
    <property type="component" value="Unassembled WGS sequence"/>
</dbReference>
<feature type="signal peptide" evidence="1">
    <location>
        <begin position="1"/>
        <end position="21"/>
    </location>
</feature>
<evidence type="ECO:0000259" key="2">
    <source>
        <dbReference type="Pfam" id="PF14285"/>
    </source>
</evidence>
<protein>
    <recommendedName>
        <fullName evidence="2">DUF4367 domain-containing protein</fullName>
    </recommendedName>
</protein>
<feature type="domain" description="DUF4367" evidence="2">
    <location>
        <begin position="212"/>
        <end position="301"/>
    </location>
</feature>
<keyword evidence="1" id="KW-0732">Signal</keyword>
<feature type="chain" id="PRO_5011782034" description="DUF4367 domain-containing protein" evidence="1">
    <location>
        <begin position="22"/>
        <end position="303"/>
    </location>
</feature>
<name>A0A1H0T1A0_HALAD</name>
<evidence type="ECO:0000256" key="1">
    <source>
        <dbReference type="SAM" id="SignalP"/>
    </source>
</evidence>